<comment type="caution">
    <text evidence="1">The sequence shown here is derived from an EMBL/GenBank/DDBJ whole genome shotgun (WGS) entry which is preliminary data.</text>
</comment>
<name>A0AAX2F7F6_9BACT</name>
<accession>A0AAX2F7F6</accession>
<dbReference type="RefSeq" id="WP_025839842.1">
    <property type="nucleotide sequence ID" value="NZ_BAKP01000062.1"/>
</dbReference>
<evidence type="ECO:0000313" key="1">
    <source>
        <dbReference type="EMBL" id="SHG18308.1"/>
    </source>
</evidence>
<dbReference type="EMBL" id="FQWA01000050">
    <property type="protein sequence ID" value="SHG18308.1"/>
    <property type="molecule type" value="Genomic_DNA"/>
</dbReference>
<dbReference type="AlphaFoldDB" id="A0AAX2F7F6"/>
<reference evidence="1 2" key="1">
    <citation type="submission" date="2016-11" db="EMBL/GenBank/DDBJ databases">
        <authorList>
            <person name="Varghese N."/>
            <person name="Submissions S."/>
        </authorList>
    </citation>
    <scope>NUCLEOTIDE SEQUENCE [LARGE SCALE GENOMIC DNA]</scope>
    <source>
        <strain evidence="1 2">DSM 22613</strain>
    </source>
</reference>
<proteinExistence type="predicted"/>
<protein>
    <recommendedName>
        <fullName evidence="3">DUF2971 domain-containing protein</fullName>
    </recommendedName>
</protein>
<keyword evidence="2" id="KW-1185">Reference proteome</keyword>
<evidence type="ECO:0000313" key="2">
    <source>
        <dbReference type="Proteomes" id="UP000184105"/>
    </source>
</evidence>
<sequence>MGKIYHYTTIETLALILKHKTIRFNRLDKVDDMEEAMYGSGNHRVLLGQYCFVSCWTKDNKENIALWNMYTNNRGIRIAMDEDMFIKYKLSEKYYSYFKDYEHIECDCNFIFPNNQVKLHKIKYVEDNKSEISNLINSNGEWININTQDLGLIKNKLWRFQNECRFKLIALPRDSNLIKKIKNPNPVEISCSQIQSIFQNYKPCLEYIDIPINENALNSIEVMLGPETTLADKIIVESLLREFTNSSIRNSYFIDKMRRKNNIL</sequence>
<organism evidence="1 2">
    <name type="scientific">Prevotella scopos JCM 17725</name>
    <dbReference type="NCBI Taxonomy" id="1236518"/>
    <lineage>
        <taxon>Bacteria</taxon>
        <taxon>Pseudomonadati</taxon>
        <taxon>Bacteroidota</taxon>
        <taxon>Bacteroidia</taxon>
        <taxon>Bacteroidales</taxon>
        <taxon>Prevotellaceae</taxon>
        <taxon>Prevotella</taxon>
    </lineage>
</organism>
<dbReference type="Proteomes" id="UP000184105">
    <property type="component" value="Unassembled WGS sequence"/>
</dbReference>
<gene>
    <name evidence="1" type="ORF">SAMN05444364_1502</name>
</gene>
<evidence type="ECO:0008006" key="3">
    <source>
        <dbReference type="Google" id="ProtNLM"/>
    </source>
</evidence>